<proteinExistence type="predicted"/>
<dbReference type="RefSeq" id="WP_089999904.1">
    <property type="nucleotide sequence ID" value="NZ_FOBV01000004.1"/>
</dbReference>
<dbReference type="OrthoDB" id="980645at2"/>
<dbReference type="AlphaFoldDB" id="A0A1H7ZER9"/>
<organism evidence="1 2">
    <name type="scientific">Chryseobacterium taichungense</name>
    <dbReference type="NCBI Taxonomy" id="295069"/>
    <lineage>
        <taxon>Bacteria</taxon>
        <taxon>Pseudomonadati</taxon>
        <taxon>Bacteroidota</taxon>
        <taxon>Flavobacteriia</taxon>
        <taxon>Flavobacteriales</taxon>
        <taxon>Weeksellaceae</taxon>
        <taxon>Chryseobacterium group</taxon>
        <taxon>Chryseobacterium</taxon>
    </lineage>
</organism>
<dbReference type="EMBL" id="FOBV01000004">
    <property type="protein sequence ID" value="SEM56753.1"/>
    <property type="molecule type" value="Genomic_DNA"/>
</dbReference>
<keyword evidence="2" id="KW-1185">Reference proteome</keyword>
<name>A0A1H7ZER9_9FLAO</name>
<reference evidence="2" key="1">
    <citation type="submission" date="2016-10" db="EMBL/GenBank/DDBJ databases">
        <authorList>
            <person name="Varghese N."/>
            <person name="Submissions S."/>
        </authorList>
    </citation>
    <scope>NUCLEOTIDE SEQUENCE [LARGE SCALE GENOMIC DNA]</scope>
    <source>
        <strain evidence="2">DSM 17453</strain>
    </source>
</reference>
<dbReference type="STRING" id="295069.SAMN05421856_104228"/>
<gene>
    <name evidence="1" type="ORF">SAMN05421856_104228</name>
</gene>
<protein>
    <submittedName>
        <fullName evidence="1">Uncharacterized protein</fullName>
    </submittedName>
</protein>
<evidence type="ECO:0000313" key="2">
    <source>
        <dbReference type="Proteomes" id="UP000199450"/>
    </source>
</evidence>
<sequence>MNYICSIFLTLFVVFRPLAPLVEYAVHYNYISEVLCVNKDNVELHCNGKCYLRKQLSKINDTDSSPLNKTKNSGQKLLDIYVLPDIVEINTTENTFFSHFNFLFKSEYSFLFLKHIFRPPVFSV</sequence>
<evidence type="ECO:0000313" key="1">
    <source>
        <dbReference type="EMBL" id="SEM56753.1"/>
    </source>
</evidence>
<accession>A0A1H7ZER9</accession>
<dbReference type="Proteomes" id="UP000199450">
    <property type="component" value="Unassembled WGS sequence"/>
</dbReference>